<organism evidence="1 2">
    <name type="scientific">Bos mutus</name>
    <name type="common">wild yak</name>
    <dbReference type="NCBI Taxonomy" id="72004"/>
    <lineage>
        <taxon>Eukaryota</taxon>
        <taxon>Metazoa</taxon>
        <taxon>Chordata</taxon>
        <taxon>Craniata</taxon>
        <taxon>Vertebrata</taxon>
        <taxon>Euteleostomi</taxon>
        <taxon>Mammalia</taxon>
        <taxon>Eutheria</taxon>
        <taxon>Laurasiatheria</taxon>
        <taxon>Artiodactyla</taxon>
        <taxon>Ruminantia</taxon>
        <taxon>Pecora</taxon>
        <taxon>Bovidae</taxon>
        <taxon>Bovinae</taxon>
        <taxon>Bos</taxon>
    </lineage>
</organism>
<sequence length="67" mass="7309">MLGAHSFQKTPDVDTPEDEHPLETLFALFVTLRQDCWALEVEGSATFSVLINSSLDSGRVGRAPMSS</sequence>
<gene>
    <name evidence="1" type="ORF">E5288_WYG003032</name>
</gene>
<reference evidence="1" key="1">
    <citation type="submission" date="2019-10" db="EMBL/GenBank/DDBJ databases">
        <title>The sequence and de novo assembly of the wild yak genome.</title>
        <authorList>
            <person name="Liu Y."/>
        </authorList>
    </citation>
    <scope>NUCLEOTIDE SEQUENCE [LARGE SCALE GENOMIC DNA]</scope>
    <source>
        <strain evidence="1">WY2019</strain>
    </source>
</reference>
<keyword evidence="2" id="KW-1185">Reference proteome</keyword>
<accession>A0A6B0RC41</accession>
<dbReference type="Proteomes" id="UP000322234">
    <property type="component" value="Unassembled WGS sequence"/>
</dbReference>
<dbReference type="AlphaFoldDB" id="A0A6B0RC41"/>
<protein>
    <submittedName>
        <fullName evidence="1">Uncharacterized protein</fullName>
    </submittedName>
</protein>
<evidence type="ECO:0000313" key="2">
    <source>
        <dbReference type="Proteomes" id="UP000322234"/>
    </source>
</evidence>
<proteinExistence type="predicted"/>
<evidence type="ECO:0000313" key="1">
    <source>
        <dbReference type="EMBL" id="MXQ86347.1"/>
    </source>
</evidence>
<comment type="caution">
    <text evidence="1">The sequence shown here is derived from an EMBL/GenBank/DDBJ whole genome shotgun (WGS) entry which is preliminary data.</text>
</comment>
<dbReference type="EMBL" id="VBQZ03000032">
    <property type="protein sequence ID" value="MXQ86347.1"/>
    <property type="molecule type" value="Genomic_DNA"/>
</dbReference>
<name>A0A6B0RC41_9CETA</name>